<evidence type="ECO:0000256" key="5">
    <source>
        <dbReference type="PROSITE-ProRule" id="PRU01248"/>
    </source>
</evidence>
<protein>
    <submittedName>
        <fullName evidence="8">Site-specific recombinase XerD</fullName>
    </submittedName>
</protein>
<dbReference type="InterPro" id="IPR044068">
    <property type="entry name" value="CB"/>
</dbReference>
<dbReference type="InterPro" id="IPR013762">
    <property type="entry name" value="Integrase-like_cat_sf"/>
</dbReference>
<dbReference type="Pfam" id="PF00589">
    <property type="entry name" value="Phage_integrase"/>
    <property type="match status" value="1"/>
</dbReference>
<dbReference type="AlphaFoldDB" id="A0A4V3BV32"/>
<evidence type="ECO:0000259" key="6">
    <source>
        <dbReference type="PROSITE" id="PS51898"/>
    </source>
</evidence>
<dbReference type="Pfam" id="PF02899">
    <property type="entry name" value="Phage_int_SAM_1"/>
    <property type="match status" value="1"/>
</dbReference>
<feature type="domain" description="Core-binding (CB)" evidence="7">
    <location>
        <begin position="22"/>
        <end position="111"/>
    </location>
</feature>
<dbReference type="Proteomes" id="UP000294737">
    <property type="component" value="Unassembled WGS sequence"/>
</dbReference>
<evidence type="ECO:0000256" key="3">
    <source>
        <dbReference type="ARBA" id="ARBA00023125"/>
    </source>
</evidence>
<dbReference type="InterPro" id="IPR002104">
    <property type="entry name" value="Integrase_catalytic"/>
</dbReference>
<keyword evidence="3 5" id="KW-0238">DNA-binding</keyword>
<dbReference type="PROSITE" id="PS51900">
    <property type="entry name" value="CB"/>
    <property type="match status" value="1"/>
</dbReference>
<proteinExistence type="inferred from homology"/>
<dbReference type="SUPFAM" id="SSF47823">
    <property type="entry name" value="lambda integrase-like, N-terminal domain"/>
    <property type="match status" value="1"/>
</dbReference>
<keyword evidence="9" id="KW-1185">Reference proteome</keyword>
<dbReference type="InterPro" id="IPR050090">
    <property type="entry name" value="Tyrosine_recombinase_XerCD"/>
</dbReference>
<dbReference type="Gene3D" id="1.10.150.130">
    <property type="match status" value="1"/>
</dbReference>
<reference evidence="8 9" key="1">
    <citation type="submission" date="2019-03" db="EMBL/GenBank/DDBJ databases">
        <title>Genomic Encyclopedia of Type Strains, Phase IV (KMG-IV): sequencing the most valuable type-strain genomes for metagenomic binning, comparative biology and taxonomic classification.</title>
        <authorList>
            <person name="Goeker M."/>
        </authorList>
    </citation>
    <scope>NUCLEOTIDE SEQUENCE [LARGE SCALE GENOMIC DNA]</scope>
    <source>
        <strain evidence="8 9">DSM 18555</strain>
    </source>
</reference>
<name>A0A4V3BV32_9BURK</name>
<evidence type="ECO:0000313" key="8">
    <source>
        <dbReference type="EMBL" id="TDN89638.1"/>
    </source>
</evidence>
<dbReference type="InterPro" id="IPR010998">
    <property type="entry name" value="Integrase_recombinase_N"/>
</dbReference>
<keyword evidence="4" id="KW-0233">DNA recombination</keyword>
<comment type="similarity">
    <text evidence="1">Belongs to the 'phage' integrase family.</text>
</comment>
<dbReference type="Gene3D" id="1.10.443.10">
    <property type="entry name" value="Intergrase catalytic core"/>
    <property type="match status" value="1"/>
</dbReference>
<comment type="caution">
    <text evidence="8">The sequence shown here is derived from an EMBL/GenBank/DDBJ whole genome shotgun (WGS) entry which is preliminary data.</text>
</comment>
<evidence type="ECO:0000256" key="4">
    <source>
        <dbReference type="ARBA" id="ARBA00023172"/>
    </source>
</evidence>
<dbReference type="GO" id="GO:0015074">
    <property type="term" value="P:DNA integration"/>
    <property type="evidence" value="ECO:0007669"/>
    <property type="project" value="UniProtKB-KW"/>
</dbReference>
<evidence type="ECO:0000256" key="2">
    <source>
        <dbReference type="ARBA" id="ARBA00022908"/>
    </source>
</evidence>
<dbReference type="CDD" id="cd00397">
    <property type="entry name" value="DNA_BRE_C"/>
    <property type="match status" value="1"/>
</dbReference>
<accession>A0A4V3BV32</accession>
<dbReference type="PROSITE" id="PS51898">
    <property type="entry name" value="TYR_RECOMBINASE"/>
    <property type="match status" value="1"/>
</dbReference>
<dbReference type="SUPFAM" id="SSF56349">
    <property type="entry name" value="DNA breaking-rejoining enzymes"/>
    <property type="match status" value="1"/>
</dbReference>
<dbReference type="PANTHER" id="PTHR30349">
    <property type="entry name" value="PHAGE INTEGRASE-RELATED"/>
    <property type="match status" value="1"/>
</dbReference>
<keyword evidence="2" id="KW-0229">DNA integration</keyword>
<dbReference type="EMBL" id="SNWF01000005">
    <property type="protein sequence ID" value="TDN89638.1"/>
    <property type="molecule type" value="Genomic_DNA"/>
</dbReference>
<dbReference type="InterPro" id="IPR011010">
    <property type="entry name" value="DNA_brk_join_enz"/>
</dbReference>
<evidence type="ECO:0000256" key="1">
    <source>
        <dbReference type="ARBA" id="ARBA00008857"/>
    </source>
</evidence>
<dbReference type="PANTHER" id="PTHR30349:SF41">
    <property type="entry name" value="INTEGRASE_RECOMBINASE PROTEIN MJ0367-RELATED"/>
    <property type="match status" value="1"/>
</dbReference>
<evidence type="ECO:0000259" key="7">
    <source>
        <dbReference type="PROSITE" id="PS51900"/>
    </source>
</evidence>
<evidence type="ECO:0000313" key="9">
    <source>
        <dbReference type="Proteomes" id="UP000294737"/>
    </source>
</evidence>
<gene>
    <name evidence="8" type="ORF">EV677_1698</name>
</gene>
<organism evidence="8 9">
    <name type="scientific">Herminiimonas fonticola</name>
    <dbReference type="NCBI Taxonomy" id="303380"/>
    <lineage>
        <taxon>Bacteria</taxon>
        <taxon>Pseudomonadati</taxon>
        <taxon>Pseudomonadota</taxon>
        <taxon>Betaproteobacteria</taxon>
        <taxon>Burkholderiales</taxon>
        <taxon>Oxalobacteraceae</taxon>
        <taxon>Herminiimonas</taxon>
    </lineage>
</organism>
<feature type="domain" description="Tyr recombinase" evidence="6">
    <location>
        <begin position="151"/>
        <end position="381"/>
    </location>
</feature>
<dbReference type="InterPro" id="IPR004107">
    <property type="entry name" value="Integrase_SAM-like_N"/>
</dbReference>
<dbReference type="GO" id="GO:0003677">
    <property type="term" value="F:DNA binding"/>
    <property type="evidence" value="ECO:0007669"/>
    <property type="project" value="UniProtKB-UniRule"/>
</dbReference>
<dbReference type="GO" id="GO:0006310">
    <property type="term" value="P:DNA recombination"/>
    <property type="evidence" value="ECO:0007669"/>
    <property type="project" value="UniProtKB-KW"/>
</dbReference>
<sequence length="399" mass="46506">MSHLVEQLGLVDKQPFTVDLNWQCDAVLNSFLRSLAAPGSPSPNTWRAYAEQLSLFFRFLIKREKTWRNASSEDWMVYYRLRRIQPGSLQISSSSWNVFAAALRRFYEWAKQEGHLKYVPFDYTTKLSPGPYPNQTSHILSTNLKERTRRKDIKYMTEHDFLEIYLPRIMATKEGLRNALFVRLLFRTGLRAQEAATIKLSMLPDPDSIFFKDLNTCPLTVLGKGNKERTVRVPKSWLRDVRRYIEWDRADAINRRRASRLKRSADINDEDFLFLTSLGRPATYSAFYKMMRVAGDGSGFSFKAHPHMLRHSYAIYTLSGMIRHMLARQTVPIHSRSEAYKRMVYDPLRVLSRLMGHASVMTTFIYLDYVDEITDMIDISNDCEGFEIDERALSGEQTE</sequence>